<accession>A0A8H7ALZ1</accession>
<dbReference type="AlphaFoldDB" id="A0A8H7ALZ1"/>
<reference evidence="2" key="1">
    <citation type="submission" date="2020-02" db="EMBL/GenBank/DDBJ databases">
        <authorList>
            <person name="Palmer J.M."/>
        </authorList>
    </citation>
    <scope>NUCLEOTIDE SEQUENCE</scope>
    <source>
        <strain evidence="2">EPUS1.4</strain>
        <tissue evidence="2">Thallus</tissue>
    </source>
</reference>
<proteinExistence type="predicted"/>
<sequence length="82" mass="8942">MKERYIILPNASPYAGCRTELDGVLNINNGTQPRIQHFTLPTSHPDLRRNPDSTASSRKAVQHSTIAIPHTSANGPPCKPPS</sequence>
<evidence type="ECO:0000313" key="3">
    <source>
        <dbReference type="Proteomes" id="UP000606974"/>
    </source>
</evidence>
<evidence type="ECO:0000313" key="2">
    <source>
        <dbReference type="EMBL" id="KAF7507530.1"/>
    </source>
</evidence>
<comment type="caution">
    <text evidence="2">The sequence shown here is derived from an EMBL/GenBank/DDBJ whole genome shotgun (WGS) entry which is preliminary data.</text>
</comment>
<gene>
    <name evidence="2" type="ORF">GJ744_010321</name>
</gene>
<dbReference type="EMBL" id="JAACFV010000067">
    <property type="protein sequence ID" value="KAF7507530.1"/>
    <property type="molecule type" value="Genomic_DNA"/>
</dbReference>
<protein>
    <submittedName>
        <fullName evidence="2">Uncharacterized protein</fullName>
    </submittedName>
</protein>
<name>A0A8H7ALZ1_9EURO</name>
<dbReference type="Proteomes" id="UP000606974">
    <property type="component" value="Unassembled WGS sequence"/>
</dbReference>
<organism evidence="2 3">
    <name type="scientific">Endocarpon pusillum</name>
    <dbReference type="NCBI Taxonomy" id="364733"/>
    <lineage>
        <taxon>Eukaryota</taxon>
        <taxon>Fungi</taxon>
        <taxon>Dikarya</taxon>
        <taxon>Ascomycota</taxon>
        <taxon>Pezizomycotina</taxon>
        <taxon>Eurotiomycetes</taxon>
        <taxon>Chaetothyriomycetidae</taxon>
        <taxon>Verrucariales</taxon>
        <taxon>Verrucariaceae</taxon>
        <taxon>Endocarpon</taxon>
    </lineage>
</organism>
<evidence type="ECO:0000256" key="1">
    <source>
        <dbReference type="SAM" id="MobiDB-lite"/>
    </source>
</evidence>
<feature type="compositionally biased region" description="Polar residues" evidence="1">
    <location>
        <begin position="52"/>
        <end position="65"/>
    </location>
</feature>
<keyword evidence="3" id="KW-1185">Reference proteome</keyword>
<feature type="region of interest" description="Disordered" evidence="1">
    <location>
        <begin position="39"/>
        <end position="82"/>
    </location>
</feature>